<reference evidence="5" key="1">
    <citation type="submission" date="2025-08" db="UniProtKB">
        <authorList>
            <consortium name="RefSeq"/>
        </authorList>
    </citation>
    <scope>IDENTIFICATION</scope>
    <source>
        <tissue evidence="5">Whole larval tissue</tissue>
    </source>
</reference>
<keyword evidence="4" id="KW-1185">Reference proteome</keyword>
<dbReference type="OrthoDB" id="7324300at2759"/>
<dbReference type="RefSeq" id="XP_035450441.2">
    <property type="nucleotide sequence ID" value="XM_035594548.2"/>
</dbReference>
<dbReference type="GO" id="GO:0005576">
    <property type="term" value="C:extracellular region"/>
    <property type="evidence" value="ECO:0007669"/>
    <property type="project" value="UniProtKB-SubCell"/>
</dbReference>
<evidence type="ECO:0000313" key="5">
    <source>
        <dbReference type="RefSeq" id="XP_035450441.2"/>
    </source>
</evidence>
<dbReference type="AlphaFoldDB" id="A0A9R0EQ85"/>
<evidence type="ECO:0000256" key="2">
    <source>
        <dbReference type="ARBA" id="ARBA00008098"/>
    </source>
</evidence>
<dbReference type="Proteomes" id="UP000829999">
    <property type="component" value="Chromosome 31"/>
</dbReference>
<dbReference type="SUPFAM" id="SSF47565">
    <property type="entry name" value="Insect pheromone/odorant-binding proteins"/>
    <property type="match status" value="1"/>
</dbReference>
<keyword evidence="3" id="KW-0964">Secreted</keyword>
<protein>
    <submittedName>
        <fullName evidence="5">Uncharacterized protein LOC118276292</fullName>
    </submittedName>
</protein>
<dbReference type="GO" id="GO:0005549">
    <property type="term" value="F:odorant binding"/>
    <property type="evidence" value="ECO:0007669"/>
    <property type="project" value="InterPro"/>
</dbReference>
<name>A0A9R0EQ85_SPOFR</name>
<dbReference type="GeneID" id="118276292"/>
<evidence type="ECO:0000256" key="3">
    <source>
        <dbReference type="ARBA" id="ARBA00022525"/>
    </source>
</evidence>
<gene>
    <name evidence="5" type="primary">LOC118276292</name>
</gene>
<sequence>MPSWPTITGYKTSWLLRHAITPPQHIMMITSSSLLVLAAVVQVLFAQEPAFESGPPEPWGPPEKQTPPRLAPRIPRNCWAPPQRINVYKCCPIPSLYPDEAMQSCGFEKLPEGEAPKKAVYRPEGTCKEGYCVMEKFNLLLANKSVDYEKFGNYLDSWAEANPEFAKPIKLAKEECAKDEGPKGPPICDPDRIFLCLTSIIFWNCDLRDGEGCSALQEHMNECRQYYTRVMGPTVDDMIVRELLRFVAKNKYYCHRIMNRYFSTLALVSTLLQLACGYTPHERQFPPRELKDLGIFHPYQEQIPKHCWNRPKNVDMYKCCPIPRLYPDEVLDSCGIEKLMEDEESSPKGSPSKLACKDGVCLMKKSNLLTEDDRVDYEKLRAYIDQWAADNPDFSEAILEAKKHCAYRDSANPTECDADQIFVCLTANIIWHCKFKDYPECKELQEHIEECRSYYYQKQEDTLKSKPETKTQ</sequence>
<comment type="subcellular location">
    <subcellularLocation>
        <location evidence="1">Secreted</location>
    </subcellularLocation>
</comment>
<comment type="similarity">
    <text evidence="2">Belongs to the PBP/GOBP family.</text>
</comment>
<evidence type="ECO:0000313" key="4">
    <source>
        <dbReference type="Proteomes" id="UP000829999"/>
    </source>
</evidence>
<proteinExistence type="inferred from homology"/>
<dbReference type="InterPro" id="IPR036728">
    <property type="entry name" value="PBP_GOBP_sf"/>
</dbReference>
<organism evidence="4 5">
    <name type="scientific">Spodoptera frugiperda</name>
    <name type="common">Fall armyworm</name>
    <dbReference type="NCBI Taxonomy" id="7108"/>
    <lineage>
        <taxon>Eukaryota</taxon>
        <taxon>Metazoa</taxon>
        <taxon>Ecdysozoa</taxon>
        <taxon>Arthropoda</taxon>
        <taxon>Hexapoda</taxon>
        <taxon>Insecta</taxon>
        <taxon>Pterygota</taxon>
        <taxon>Neoptera</taxon>
        <taxon>Endopterygota</taxon>
        <taxon>Lepidoptera</taxon>
        <taxon>Glossata</taxon>
        <taxon>Ditrysia</taxon>
        <taxon>Noctuoidea</taxon>
        <taxon>Noctuidae</taxon>
        <taxon>Amphipyrinae</taxon>
        <taxon>Spodoptera</taxon>
    </lineage>
</organism>
<evidence type="ECO:0000256" key="1">
    <source>
        <dbReference type="ARBA" id="ARBA00004613"/>
    </source>
</evidence>
<dbReference type="PANTHER" id="PTHR21066">
    <property type="entry name" value="ODORANT-BINDING PROTEIN 59A-RELATED"/>
    <property type="match status" value="1"/>
</dbReference>
<accession>A0A9R0EQ85</accession>
<dbReference type="InterPro" id="IPR052295">
    <property type="entry name" value="Odorant-binding_protein"/>
</dbReference>
<dbReference type="PANTHER" id="PTHR21066:SF15">
    <property type="entry name" value="GH25962P-RELATED"/>
    <property type="match status" value="1"/>
</dbReference>
<dbReference type="Gene3D" id="1.10.238.270">
    <property type="match status" value="2"/>
</dbReference>